<keyword evidence="1" id="KW-0732">Signal</keyword>
<reference evidence="3" key="1">
    <citation type="submission" date="2016-10" db="EMBL/GenBank/DDBJ databases">
        <authorList>
            <person name="Varghese N."/>
            <person name="Submissions S."/>
        </authorList>
    </citation>
    <scope>NUCLEOTIDE SEQUENCE [LARGE SCALE GENOMIC DNA]</scope>
    <source>
        <strain evidence="3">IBRC-M 10761</strain>
    </source>
</reference>
<keyword evidence="3" id="KW-1185">Reference proteome</keyword>
<gene>
    <name evidence="2" type="ORF">SAMN05192553_1135</name>
</gene>
<evidence type="ECO:0000256" key="1">
    <source>
        <dbReference type="SAM" id="SignalP"/>
    </source>
</evidence>
<protein>
    <submittedName>
        <fullName evidence="2">Uncharacterized protein</fullName>
    </submittedName>
</protein>
<feature type="chain" id="PRO_5011725927" evidence="1">
    <location>
        <begin position="27"/>
        <end position="116"/>
    </location>
</feature>
<dbReference type="RefSeq" id="WP_092178722.1">
    <property type="nucleotide sequence ID" value="NZ_FNZH01000013.1"/>
</dbReference>
<dbReference type="EMBL" id="FNZH01000013">
    <property type="protein sequence ID" value="SEJ78377.1"/>
    <property type="molecule type" value="Genomic_DNA"/>
</dbReference>
<evidence type="ECO:0000313" key="2">
    <source>
        <dbReference type="EMBL" id="SEJ78377.1"/>
    </source>
</evidence>
<name>A0A1H7BPY4_9BACT</name>
<feature type="signal peptide" evidence="1">
    <location>
        <begin position="1"/>
        <end position="26"/>
    </location>
</feature>
<dbReference type="AlphaFoldDB" id="A0A1H7BPY4"/>
<evidence type="ECO:0000313" key="3">
    <source>
        <dbReference type="Proteomes" id="UP000199403"/>
    </source>
</evidence>
<sequence>MLVVKKHLTTSSLMLFLFLNVGCSSGEDGDVAACSAQWSIELQDELNALSQAATAQAQNPGPTTCENFRSAAEDYLEALRPYGNCLALTGQNRLEWQNAVEDAEIQIQEIDCSQDT</sequence>
<dbReference type="Proteomes" id="UP000199403">
    <property type="component" value="Unassembled WGS sequence"/>
</dbReference>
<dbReference type="OrthoDB" id="840431at2"/>
<accession>A0A1H7BPY4</accession>
<organism evidence="2 3">
    <name type="scientific">Cyclobacterium xiamenense</name>
    <dbReference type="NCBI Taxonomy" id="1297121"/>
    <lineage>
        <taxon>Bacteria</taxon>
        <taxon>Pseudomonadati</taxon>
        <taxon>Bacteroidota</taxon>
        <taxon>Cytophagia</taxon>
        <taxon>Cytophagales</taxon>
        <taxon>Cyclobacteriaceae</taxon>
        <taxon>Cyclobacterium</taxon>
    </lineage>
</organism>
<proteinExistence type="predicted"/>